<name>A0ABN7XP60_GIGMA</name>
<accession>A0ABN7XP60</accession>
<proteinExistence type="predicted"/>
<protein>
    <submittedName>
        <fullName evidence="1">1381_t:CDS:1</fullName>
    </submittedName>
</protein>
<evidence type="ECO:0000313" key="1">
    <source>
        <dbReference type="EMBL" id="CAG8857032.1"/>
    </source>
</evidence>
<dbReference type="EMBL" id="CAJVQB010166522">
    <property type="protein sequence ID" value="CAG8857032.1"/>
    <property type="molecule type" value="Genomic_DNA"/>
</dbReference>
<organism evidence="1 2">
    <name type="scientific">Gigaspora margarita</name>
    <dbReference type="NCBI Taxonomy" id="4874"/>
    <lineage>
        <taxon>Eukaryota</taxon>
        <taxon>Fungi</taxon>
        <taxon>Fungi incertae sedis</taxon>
        <taxon>Mucoromycota</taxon>
        <taxon>Glomeromycotina</taxon>
        <taxon>Glomeromycetes</taxon>
        <taxon>Diversisporales</taxon>
        <taxon>Gigasporaceae</taxon>
        <taxon>Gigaspora</taxon>
    </lineage>
</organism>
<comment type="caution">
    <text evidence="1">The sequence shown here is derived from an EMBL/GenBank/DDBJ whole genome shotgun (WGS) entry which is preliminary data.</text>
</comment>
<feature type="non-terminal residue" evidence="1">
    <location>
        <position position="1"/>
    </location>
</feature>
<evidence type="ECO:0000313" key="2">
    <source>
        <dbReference type="Proteomes" id="UP000789901"/>
    </source>
</evidence>
<keyword evidence="2" id="KW-1185">Reference proteome</keyword>
<feature type="non-terminal residue" evidence="1">
    <location>
        <position position="54"/>
    </location>
</feature>
<reference evidence="1 2" key="1">
    <citation type="submission" date="2021-06" db="EMBL/GenBank/DDBJ databases">
        <authorList>
            <person name="Kallberg Y."/>
            <person name="Tangrot J."/>
            <person name="Rosling A."/>
        </authorList>
    </citation>
    <scope>NUCLEOTIDE SEQUENCE [LARGE SCALE GENOMIC DNA]</scope>
    <source>
        <strain evidence="1 2">120-4 pot B 10/14</strain>
    </source>
</reference>
<sequence>VCQNDNNNPKKKLKKNILNNQKIIDGLDNPLSDIQNLFDSRCYYQNGIRISREE</sequence>
<gene>
    <name evidence="1" type="ORF">GMARGA_LOCUS45853</name>
</gene>
<dbReference type="Proteomes" id="UP000789901">
    <property type="component" value="Unassembled WGS sequence"/>
</dbReference>